<organism evidence="7 8">
    <name type="scientific">Anaerosporomusa subterranea</name>
    <dbReference type="NCBI Taxonomy" id="1794912"/>
    <lineage>
        <taxon>Bacteria</taxon>
        <taxon>Bacillati</taxon>
        <taxon>Bacillota</taxon>
        <taxon>Negativicutes</taxon>
        <taxon>Acetonemataceae</taxon>
        <taxon>Anaerosporomusa</taxon>
    </lineage>
</organism>
<feature type="transmembrane region" description="Helical" evidence="6">
    <location>
        <begin position="74"/>
        <end position="90"/>
    </location>
</feature>
<name>A0A154BN41_ANASB</name>
<evidence type="ECO:0000256" key="1">
    <source>
        <dbReference type="ARBA" id="ARBA00004651"/>
    </source>
</evidence>
<keyword evidence="8" id="KW-1185">Reference proteome</keyword>
<dbReference type="AlphaFoldDB" id="A0A154BN41"/>
<dbReference type="InterPro" id="IPR005598">
    <property type="entry name" value="ATP_synth_I"/>
</dbReference>
<sequence>MNELGFGLKRTLSVMVSAGLFMCTVVLLSHRADILPGLLIGIAASCLYYLLLYYQIKKDAFRPVQADACMNEDAFSRFYLLLVGIVLVVRDPGPNLIAFLAGIILPFRLILSLSRFFLLQKQSREQRPSHRRNH</sequence>
<comment type="subcellular location">
    <subcellularLocation>
        <location evidence="1">Cell membrane</location>
        <topology evidence="1">Multi-pass membrane protein</topology>
    </subcellularLocation>
</comment>
<comment type="caution">
    <text evidence="7">The sequence shown here is derived from an EMBL/GenBank/DDBJ whole genome shotgun (WGS) entry which is preliminary data.</text>
</comment>
<feature type="transmembrane region" description="Helical" evidence="6">
    <location>
        <begin position="34"/>
        <end position="54"/>
    </location>
</feature>
<keyword evidence="2" id="KW-1003">Cell membrane</keyword>
<protein>
    <submittedName>
        <fullName evidence="7">Uncharacterized protein</fullName>
    </submittedName>
</protein>
<dbReference type="Pfam" id="PF03899">
    <property type="entry name" value="ATP-synt_I"/>
    <property type="match status" value="1"/>
</dbReference>
<evidence type="ECO:0000256" key="2">
    <source>
        <dbReference type="ARBA" id="ARBA00022475"/>
    </source>
</evidence>
<evidence type="ECO:0000313" key="7">
    <source>
        <dbReference type="EMBL" id="KYZ75397.1"/>
    </source>
</evidence>
<evidence type="ECO:0000256" key="5">
    <source>
        <dbReference type="ARBA" id="ARBA00023136"/>
    </source>
</evidence>
<dbReference type="RefSeq" id="WP_066245163.1">
    <property type="nucleotide sequence ID" value="NZ_LSGP01000025.1"/>
</dbReference>
<dbReference type="GO" id="GO:0005886">
    <property type="term" value="C:plasma membrane"/>
    <property type="evidence" value="ECO:0007669"/>
    <property type="project" value="UniProtKB-SubCell"/>
</dbReference>
<keyword evidence="5 6" id="KW-0472">Membrane</keyword>
<evidence type="ECO:0000256" key="4">
    <source>
        <dbReference type="ARBA" id="ARBA00022989"/>
    </source>
</evidence>
<reference evidence="7 8" key="1">
    <citation type="submission" date="2016-02" db="EMBL/GenBank/DDBJ databases">
        <title>Anaerosporomusa subterraneum gen. nov., sp. nov., a spore-forming obligate anaerobe isolated from saprolite.</title>
        <authorList>
            <person name="Choi J.K."/>
            <person name="Shah M."/>
            <person name="Yee N."/>
        </authorList>
    </citation>
    <scope>NUCLEOTIDE SEQUENCE [LARGE SCALE GENOMIC DNA]</scope>
    <source>
        <strain evidence="7 8">RU4</strain>
    </source>
</reference>
<feature type="transmembrane region" description="Helical" evidence="6">
    <location>
        <begin position="96"/>
        <end position="118"/>
    </location>
</feature>
<evidence type="ECO:0000256" key="3">
    <source>
        <dbReference type="ARBA" id="ARBA00022692"/>
    </source>
</evidence>
<accession>A0A154BN41</accession>
<dbReference type="Proteomes" id="UP000076268">
    <property type="component" value="Unassembled WGS sequence"/>
</dbReference>
<dbReference type="EMBL" id="LSGP01000025">
    <property type="protein sequence ID" value="KYZ75397.1"/>
    <property type="molecule type" value="Genomic_DNA"/>
</dbReference>
<evidence type="ECO:0000313" key="8">
    <source>
        <dbReference type="Proteomes" id="UP000076268"/>
    </source>
</evidence>
<keyword evidence="4 6" id="KW-1133">Transmembrane helix</keyword>
<gene>
    <name evidence="7" type="ORF">AXX12_14715</name>
</gene>
<evidence type="ECO:0000256" key="6">
    <source>
        <dbReference type="SAM" id="Phobius"/>
    </source>
</evidence>
<keyword evidence="3 6" id="KW-0812">Transmembrane</keyword>
<feature type="transmembrane region" description="Helical" evidence="6">
    <location>
        <begin position="12"/>
        <end position="28"/>
    </location>
</feature>
<proteinExistence type="predicted"/>
<dbReference type="STRING" id="1794912.AXX12_14715"/>